<reference evidence="2" key="1">
    <citation type="submission" date="2018-02" db="EMBL/GenBank/DDBJ databases">
        <title>Rhizophora mucronata_Transcriptome.</title>
        <authorList>
            <person name="Meera S.P."/>
            <person name="Sreeshan A."/>
            <person name="Augustine A."/>
        </authorList>
    </citation>
    <scope>NUCLEOTIDE SEQUENCE</scope>
    <source>
        <tissue evidence="2">Leaf</tissue>
    </source>
</reference>
<feature type="compositionally biased region" description="Polar residues" evidence="1">
    <location>
        <begin position="112"/>
        <end position="129"/>
    </location>
</feature>
<protein>
    <submittedName>
        <fullName evidence="2">Uncharacterized protein MANES_01G084300</fullName>
    </submittedName>
</protein>
<evidence type="ECO:0000313" key="2">
    <source>
        <dbReference type="EMBL" id="MBW99703.1"/>
    </source>
</evidence>
<dbReference type="AlphaFoldDB" id="A0A2P2K1U6"/>
<name>A0A2P2K1U6_RHIMU</name>
<sequence>MMATAPVKPQPLHNFPLNLKWGQTTALAPAANHHHDQHHRSSSSRSTVAELETESENETATRPPAPTPPTRVGSRSARLHRMSFTSCSTILPKAEKTSPEKRAGGTVVFENSGKSQKQAVVLDSNNCGVQSEGEEEKRRKDEEEGGNLRPWKLRPRKGISKEAAAAVPGNEHRERESNRYQVHQPKSMRLRGSAENGSGNGGAREELVEKKEKRKFWIALSREEIEEDIFIMTGSRPPRRPKKRPKNVQRVLDNVFPGMWLVGTTADYYRLPDTPAKR</sequence>
<accession>A0A2P2K1U6</accession>
<dbReference type="PANTHER" id="PTHR33130">
    <property type="entry name" value="PUTATIVE (DUF1639)-RELATED"/>
    <property type="match status" value="1"/>
</dbReference>
<evidence type="ECO:0000256" key="1">
    <source>
        <dbReference type="SAM" id="MobiDB-lite"/>
    </source>
</evidence>
<feature type="compositionally biased region" description="Basic and acidic residues" evidence="1">
    <location>
        <begin position="93"/>
        <end position="103"/>
    </location>
</feature>
<dbReference type="PANTHER" id="PTHR33130:SF40">
    <property type="entry name" value="CHROMOGRANIN (DUF1639)"/>
    <property type="match status" value="1"/>
</dbReference>
<dbReference type="EMBL" id="GGEC01019220">
    <property type="protein sequence ID" value="MBW99703.1"/>
    <property type="molecule type" value="Transcribed_RNA"/>
</dbReference>
<organism evidence="2">
    <name type="scientific">Rhizophora mucronata</name>
    <name type="common">Asiatic mangrove</name>
    <dbReference type="NCBI Taxonomy" id="61149"/>
    <lineage>
        <taxon>Eukaryota</taxon>
        <taxon>Viridiplantae</taxon>
        <taxon>Streptophyta</taxon>
        <taxon>Embryophyta</taxon>
        <taxon>Tracheophyta</taxon>
        <taxon>Spermatophyta</taxon>
        <taxon>Magnoliopsida</taxon>
        <taxon>eudicotyledons</taxon>
        <taxon>Gunneridae</taxon>
        <taxon>Pentapetalae</taxon>
        <taxon>rosids</taxon>
        <taxon>fabids</taxon>
        <taxon>Malpighiales</taxon>
        <taxon>Rhizophoraceae</taxon>
        <taxon>Rhizophora</taxon>
    </lineage>
</organism>
<dbReference type="InterPro" id="IPR012438">
    <property type="entry name" value="DUF1639"/>
</dbReference>
<dbReference type="Pfam" id="PF07797">
    <property type="entry name" value="DUF1639"/>
    <property type="match status" value="1"/>
</dbReference>
<proteinExistence type="predicted"/>
<feature type="region of interest" description="Disordered" evidence="1">
    <location>
        <begin position="30"/>
        <end position="207"/>
    </location>
</feature>